<feature type="transmembrane region" description="Helical" evidence="1">
    <location>
        <begin position="228"/>
        <end position="256"/>
    </location>
</feature>
<protein>
    <recommendedName>
        <fullName evidence="2">N-acetyltransferase domain-containing protein</fullName>
    </recommendedName>
</protein>
<dbReference type="Gene3D" id="3.40.630.30">
    <property type="match status" value="1"/>
</dbReference>
<dbReference type="PANTHER" id="PTHR43792">
    <property type="entry name" value="GNAT FAMILY, PUTATIVE (AFU_ORTHOLOGUE AFUA_3G00765)-RELATED-RELATED"/>
    <property type="match status" value="1"/>
</dbReference>
<feature type="domain" description="N-acetyltransferase" evidence="2">
    <location>
        <begin position="33"/>
        <end position="192"/>
    </location>
</feature>
<dbReference type="EMBL" id="KE384730">
    <property type="protein sequence ID" value="KJK79528.1"/>
    <property type="molecule type" value="Genomic_DNA"/>
</dbReference>
<dbReference type="PANTHER" id="PTHR43792:SF1">
    <property type="entry name" value="N-ACETYLTRANSFERASE DOMAIN-CONTAINING PROTEIN"/>
    <property type="match status" value="1"/>
</dbReference>
<dbReference type="Pfam" id="PF08592">
    <property type="entry name" value="Anthrone_oxy"/>
    <property type="match status" value="1"/>
</dbReference>
<dbReference type="OrthoDB" id="4072826at2759"/>
<dbReference type="SUPFAM" id="SSF55729">
    <property type="entry name" value="Acyl-CoA N-acyltransferases (Nat)"/>
    <property type="match status" value="1"/>
</dbReference>
<dbReference type="InterPro" id="IPR016181">
    <property type="entry name" value="Acyl_CoA_acyltransferase"/>
</dbReference>
<evidence type="ECO:0000256" key="1">
    <source>
        <dbReference type="SAM" id="Phobius"/>
    </source>
</evidence>
<name>A0A0D9P0E4_METAN</name>
<organism evidence="3 4">
    <name type="scientific">Metarhizium anisopliae BRIP 53293</name>
    <dbReference type="NCBI Taxonomy" id="1291518"/>
    <lineage>
        <taxon>Eukaryota</taxon>
        <taxon>Fungi</taxon>
        <taxon>Dikarya</taxon>
        <taxon>Ascomycota</taxon>
        <taxon>Pezizomycotina</taxon>
        <taxon>Sordariomycetes</taxon>
        <taxon>Hypocreomycetidae</taxon>
        <taxon>Hypocreales</taxon>
        <taxon>Clavicipitaceae</taxon>
        <taxon>Metarhizium</taxon>
    </lineage>
</organism>
<feature type="transmembrane region" description="Helical" evidence="1">
    <location>
        <begin position="306"/>
        <end position="324"/>
    </location>
</feature>
<dbReference type="InterPro" id="IPR013901">
    <property type="entry name" value="Anthrone_oxy"/>
</dbReference>
<dbReference type="InterPro" id="IPR000182">
    <property type="entry name" value="GNAT_dom"/>
</dbReference>
<dbReference type="Pfam" id="PF13302">
    <property type="entry name" value="Acetyltransf_3"/>
    <property type="match status" value="1"/>
</dbReference>
<feature type="transmembrane region" description="Helical" evidence="1">
    <location>
        <begin position="276"/>
        <end position="294"/>
    </location>
</feature>
<reference evidence="4" key="1">
    <citation type="journal article" date="2014" name="BMC Genomics">
        <title>The genome sequence of the biocontrol fungus Metarhizium anisopliae and comparative genomics of Metarhizium species.</title>
        <authorList>
            <person name="Pattemore J.A."/>
            <person name="Hane J.K."/>
            <person name="Williams A.H."/>
            <person name="Wilson B.A."/>
            <person name="Stodart B.J."/>
            <person name="Ash G.J."/>
        </authorList>
    </citation>
    <scope>NUCLEOTIDE SEQUENCE [LARGE SCALE GENOMIC DNA]</scope>
    <source>
        <strain evidence="4">BRIP 53293</strain>
    </source>
</reference>
<evidence type="ECO:0000313" key="3">
    <source>
        <dbReference type="EMBL" id="KJK79528.1"/>
    </source>
</evidence>
<accession>A0A0D9P0E4</accession>
<evidence type="ECO:0000313" key="4">
    <source>
        <dbReference type="Proteomes" id="UP000054544"/>
    </source>
</evidence>
<evidence type="ECO:0000259" key="2">
    <source>
        <dbReference type="Pfam" id="PF13302"/>
    </source>
</evidence>
<dbReference type="AlphaFoldDB" id="A0A0D9P0E4"/>
<sequence length="380" mass="41362">MKSSPLEWVMVKTTLPSSPLPPLDTRPEIRTERLVLRSTLESDLEGWHALRLQPEVMKWTGQGKPDPDIDWSREKLKQRLSPEGDAKYEYIVCLADTGEMIGTAGSHMLVGELGWPVIGYMLRKEFWGKGYATELVHAFLKAWWALPRADFDVRVEKSTAVEGDDGKVRECIVAVTLDNNTPSQRVLAKADMYFVKAWDEVDKQDQSLTETLYGYEFPQKMQISGPPLVAVATGIVGSAWAAGAIASLSLIVIPVLKVSPESTAPAWADVYKRGAALMPKVAVGVALAYGYAAYDVQSHGGKWAGFAAAAGSMLAIVPFTLAVMTRTNASLQKAAKDGTPGSDPQVNSLLDDWAWMNFARSLFPLASAVIGAISFVNNNA</sequence>
<dbReference type="Proteomes" id="UP000054544">
    <property type="component" value="Unassembled WGS sequence"/>
</dbReference>
<keyword evidence="1" id="KW-0472">Membrane</keyword>
<keyword evidence="1" id="KW-0812">Transmembrane</keyword>
<dbReference type="GO" id="GO:0016747">
    <property type="term" value="F:acyltransferase activity, transferring groups other than amino-acyl groups"/>
    <property type="evidence" value="ECO:0007669"/>
    <property type="project" value="InterPro"/>
</dbReference>
<keyword evidence="4" id="KW-1185">Reference proteome</keyword>
<gene>
    <name evidence="3" type="ORF">H634G_05120</name>
</gene>
<dbReference type="InterPro" id="IPR051531">
    <property type="entry name" value="N-acetyltransferase"/>
</dbReference>
<keyword evidence="1" id="KW-1133">Transmembrane helix</keyword>
<proteinExistence type="predicted"/>